<reference evidence="7" key="1">
    <citation type="submission" date="2010-02" db="EMBL/GenBank/DDBJ databases">
        <title>Sequencing and annotation of the Blastocystis hominis genome.</title>
        <authorList>
            <person name="Wincker P."/>
        </authorList>
    </citation>
    <scope>NUCLEOTIDE SEQUENCE</scope>
    <source>
        <strain evidence="7">Singapore isolate B</strain>
    </source>
</reference>
<sequence>MKHDTDNSGSIQINEFREIYREINEWIALFNSLDEDHSGKMEYGEFVNAMKRLQFHVSDQMFLPLFQNIDTLHNNFIDLNGFIKVVSILQVLEMKFAMRDTTHSGRITVDINDILDFILTLPI</sequence>
<dbReference type="RefSeq" id="XP_012893622.1">
    <property type="nucleotide sequence ID" value="XM_013038168.1"/>
</dbReference>
<dbReference type="InterPro" id="IPR002048">
    <property type="entry name" value="EF_hand_dom"/>
</dbReference>
<accession>D8LUT5</accession>
<evidence type="ECO:0000259" key="6">
    <source>
        <dbReference type="PROSITE" id="PS50222"/>
    </source>
</evidence>
<dbReference type="SMART" id="SM00054">
    <property type="entry name" value="EFh"/>
    <property type="match status" value="2"/>
</dbReference>
<evidence type="ECO:0000256" key="4">
    <source>
        <dbReference type="ARBA" id="ARBA00022737"/>
    </source>
</evidence>
<dbReference type="InParanoid" id="D8LUT5"/>
<keyword evidence="2" id="KW-0963">Cytoplasm</keyword>
<dbReference type="PANTHER" id="PTHR46212">
    <property type="entry name" value="PEFLIN"/>
    <property type="match status" value="1"/>
</dbReference>
<dbReference type="PROSITE" id="PS00018">
    <property type="entry name" value="EF_HAND_1"/>
    <property type="match status" value="1"/>
</dbReference>
<dbReference type="InterPro" id="IPR018247">
    <property type="entry name" value="EF_Hand_1_Ca_BS"/>
</dbReference>
<dbReference type="EMBL" id="FN668638">
    <property type="protein sequence ID" value="CBK19574.2"/>
    <property type="molecule type" value="Genomic_DNA"/>
</dbReference>
<name>D8LUT5_BLAHO</name>
<protein>
    <recommendedName>
        <fullName evidence="6">EF-hand domain-containing protein</fullName>
    </recommendedName>
</protein>
<dbReference type="InterPro" id="IPR051426">
    <property type="entry name" value="Peflin/Sorcin_CaBP"/>
</dbReference>
<gene>
    <name evidence="7" type="ORF">GSBLH_T00000036001</name>
</gene>
<dbReference type="Pfam" id="PF13202">
    <property type="entry name" value="EF-hand_5"/>
    <property type="match status" value="1"/>
</dbReference>
<evidence type="ECO:0000256" key="5">
    <source>
        <dbReference type="ARBA" id="ARBA00022837"/>
    </source>
</evidence>
<dbReference type="Gene3D" id="1.10.238.10">
    <property type="entry name" value="EF-hand"/>
    <property type="match status" value="1"/>
</dbReference>
<dbReference type="AlphaFoldDB" id="D8LUT5"/>
<dbReference type="GO" id="GO:0048306">
    <property type="term" value="F:calcium-dependent protein binding"/>
    <property type="evidence" value="ECO:0007669"/>
    <property type="project" value="UniProtKB-ARBA"/>
</dbReference>
<dbReference type="PROSITE" id="PS50222">
    <property type="entry name" value="EF_HAND_2"/>
    <property type="match status" value="1"/>
</dbReference>
<dbReference type="GO" id="GO:0005509">
    <property type="term" value="F:calcium ion binding"/>
    <property type="evidence" value="ECO:0007669"/>
    <property type="project" value="InterPro"/>
</dbReference>
<comment type="subcellular location">
    <subcellularLocation>
        <location evidence="1">Cytoplasm</location>
    </subcellularLocation>
</comment>
<keyword evidence="4" id="KW-0677">Repeat</keyword>
<dbReference type="GeneID" id="24917358"/>
<keyword evidence="8" id="KW-1185">Reference proteome</keyword>
<organism evidence="7">
    <name type="scientific">Blastocystis hominis</name>
    <dbReference type="NCBI Taxonomy" id="12968"/>
    <lineage>
        <taxon>Eukaryota</taxon>
        <taxon>Sar</taxon>
        <taxon>Stramenopiles</taxon>
        <taxon>Bigyra</taxon>
        <taxon>Opalozoa</taxon>
        <taxon>Opalinata</taxon>
        <taxon>Blastocystidae</taxon>
        <taxon>Blastocystis</taxon>
    </lineage>
</organism>
<dbReference type="PANTHER" id="PTHR46212:SF3">
    <property type="entry name" value="GH27120P"/>
    <property type="match status" value="1"/>
</dbReference>
<dbReference type="SUPFAM" id="SSF47473">
    <property type="entry name" value="EF-hand"/>
    <property type="match status" value="1"/>
</dbReference>
<dbReference type="GO" id="GO:0005737">
    <property type="term" value="C:cytoplasm"/>
    <property type="evidence" value="ECO:0007669"/>
    <property type="project" value="UniProtKB-SubCell"/>
</dbReference>
<proteinExistence type="predicted"/>
<evidence type="ECO:0000313" key="7">
    <source>
        <dbReference type="EMBL" id="CBK19574.2"/>
    </source>
</evidence>
<evidence type="ECO:0000313" key="8">
    <source>
        <dbReference type="Proteomes" id="UP000008312"/>
    </source>
</evidence>
<dbReference type="Proteomes" id="UP000008312">
    <property type="component" value="Unassembled WGS sequence"/>
</dbReference>
<dbReference type="Pfam" id="PF13499">
    <property type="entry name" value="EF-hand_7"/>
    <property type="match status" value="1"/>
</dbReference>
<feature type="domain" description="EF-hand" evidence="6">
    <location>
        <begin position="21"/>
        <end position="56"/>
    </location>
</feature>
<keyword evidence="5" id="KW-0106">Calcium</keyword>
<dbReference type="InterPro" id="IPR011992">
    <property type="entry name" value="EF-hand-dom_pair"/>
</dbReference>
<keyword evidence="3" id="KW-0479">Metal-binding</keyword>
<evidence type="ECO:0000256" key="3">
    <source>
        <dbReference type="ARBA" id="ARBA00022723"/>
    </source>
</evidence>
<evidence type="ECO:0000256" key="2">
    <source>
        <dbReference type="ARBA" id="ARBA00022490"/>
    </source>
</evidence>
<evidence type="ECO:0000256" key="1">
    <source>
        <dbReference type="ARBA" id="ARBA00004496"/>
    </source>
</evidence>
<dbReference type="OrthoDB" id="26525at2759"/>